<keyword evidence="3" id="KW-0227">DNA damage</keyword>
<dbReference type="GO" id="GO:0006284">
    <property type="term" value="P:base-excision repair"/>
    <property type="evidence" value="ECO:0007669"/>
    <property type="project" value="InterPro"/>
</dbReference>
<evidence type="ECO:0000256" key="1">
    <source>
        <dbReference type="ARBA" id="ARBA00022485"/>
    </source>
</evidence>
<dbReference type="GO" id="GO:0046872">
    <property type="term" value="F:metal ion binding"/>
    <property type="evidence" value="ECO:0007669"/>
    <property type="project" value="UniProtKB-KW"/>
</dbReference>
<dbReference type="Proteomes" id="UP000230064">
    <property type="component" value="Unassembled WGS sequence"/>
</dbReference>
<keyword evidence="5" id="KW-0411">Iron-sulfur</keyword>
<keyword evidence="9" id="KW-0540">Nuclease</keyword>
<evidence type="ECO:0000259" key="7">
    <source>
        <dbReference type="SMART" id="SM00278"/>
    </source>
</evidence>
<protein>
    <submittedName>
        <fullName evidence="9">Endonuclease</fullName>
    </submittedName>
</protein>
<dbReference type="Pfam" id="PF00633">
    <property type="entry name" value="HHH"/>
    <property type="match status" value="1"/>
</dbReference>
<proteinExistence type="predicted"/>
<evidence type="ECO:0000256" key="4">
    <source>
        <dbReference type="ARBA" id="ARBA00023004"/>
    </source>
</evidence>
<evidence type="ECO:0000256" key="2">
    <source>
        <dbReference type="ARBA" id="ARBA00022723"/>
    </source>
</evidence>
<dbReference type="GO" id="GO:0003677">
    <property type="term" value="F:DNA binding"/>
    <property type="evidence" value="ECO:0007669"/>
    <property type="project" value="InterPro"/>
</dbReference>
<keyword evidence="4" id="KW-0408">Iron</keyword>
<dbReference type="AlphaFoldDB" id="A0A2M7MFH6"/>
<dbReference type="GO" id="GO:0051539">
    <property type="term" value="F:4 iron, 4 sulfur cluster binding"/>
    <property type="evidence" value="ECO:0007669"/>
    <property type="project" value="UniProtKB-KW"/>
</dbReference>
<evidence type="ECO:0000313" key="10">
    <source>
        <dbReference type="Proteomes" id="UP000230064"/>
    </source>
</evidence>
<dbReference type="SMART" id="SM00478">
    <property type="entry name" value="ENDO3c"/>
    <property type="match status" value="1"/>
</dbReference>
<dbReference type="EMBL" id="PFJR01000013">
    <property type="protein sequence ID" value="PIX88551.1"/>
    <property type="molecule type" value="Genomic_DNA"/>
</dbReference>
<accession>A0A2M7MFH6</accession>
<name>A0A2M7MFH6_9BACT</name>
<keyword evidence="9" id="KW-0378">Hydrolase</keyword>
<evidence type="ECO:0000259" key="8">
    <source>
        <dbReference type="SMART" id="SM00478"/>
    </source>
</evidence>
<comment type="caution">
    <text evidence="9">The sequence shown here is derived from an EMBL/GenBank/DDBJ whole genome shotgun (WGS) entry which is preliminary data.</text>
</comment>
<organism evidence="9 10">
    <name type="scientific">Candidatus Nealsonbacteria bacterium CG_4_10_14_3_um_filter_36_16</name>
    <dbReference type="NCBI Taxonomy" id="1974685"/>
    <lineage>
        <taxon>Bacteria</taxon>
        <taxon>Candidatus Nealsoniibacteriota</taxon>
    </lineage>
</organism>
<feature type="domain" description="Helix-hairpin-helix DNA-binding motif class 1" evidence="7">
    <location>
        <begin position="135"/>
        <end position="154"/>
    </location>
</feature>
<dbReference type="PIRSF" id="PIRSF001435">
    <property type="entry name" value="Nth"/>
    <property type="match status" value="1"/>
</dbReference>
<dbReference type="Gene3D" id="1.10.340.30">
    <property type="entry name" value="Hypothetical protein, domain 2"/>
    <property type="match status" value="1"/>
</dbReference>
<dbReference type="PANTHER" id="PTHR10359">
    <property type="entry name" value="A/G-SPECIFIC ADENINE GLYCOSYLASE/ENDONUCLEASE III"/>
    <property type="match status" value="1"/>
</dbReference>
<reference evidence="10" key="1">
    <citation type="submission" date="2017-09" db="EMBL/GenBank/DDBJ databases">
        <title>Depth-based differentiation of microbial function through sediment-hosted aquifers and enrichment of novel symbionts in the deep terrestrial subsurface.</title>
        <authorList>
            <person name="Probst A.J."/>
            <person name="Ladd B."/>
            <person name="Jarett J.K."/>
            <person name="Geller-Mcgrath D.E."/>
            <person name="Sieber C.M.K."/>
            <person name="Emerson J.B."/>
            <person name="Anantharaman K."/>
            <person name="Thomas B.C."/>
            <person name="Malmstrom R."/>
            <person name="Stieglmeier M."/>
            <person name="Klingl A."/>
            <person name="Woyke T."/>
            <person name="Ryan C.M."/>
            <person name="Banfield J.F."/>
        </authorList>
    </citation>
    <scope>NUCLEOTIDE SEQUENCE [LARGE SCALE GENOMIC DNA]</scope>
</reference>
<gene>
    <name evidence="9" type="ORF">COZ30_00535</name>
</gene>
<keyword evidence="2" id="KW-0479">Metal-binding</keyword>
<evidence type="ECO:0000256" key="6">
    <source>
        <dbReference type="ARBA" id="ARBA00023204"/>
    </source>
</evidence>
<dbReference type="GO" id="GO:0019104">
    <property type="term" value="F:DNA N-glycosylase activity"/>
    <property type="evidence" value="ECO:0007669"/>
    <property type="project" value="UniProtKB-ARBA"/>
</dbReference>
<dbReference type="SUPFAM" id="SSF48150">
    <property type="entry name" value="DNA-glycosylase"/>
    <property type="match status" value="1"/>
</dbReference>
<dbReference type="SMART" id="SM00278">
    <property type="entry name" value="HhH1"/>
    <property type="match status" value="1"/>
</dbReference>
<dbReference type="GO" id="GO:0004519">
    <property type="term" value="F:endonuclease activity"/>
    <property type="evidence" value="ECO:0007669"/>
    <property type="project" value="UniProtKB-KW"/>
</dbReference>
<evidence type="ECO:0000313" key="9">
    <source>
        <dbReference type="EMBL" id="PIX88551.1"/>
    </source>
</evidence>
<dbReference type="InterPro" id="IPR011257">
    <property type="entry name" value="DNA_glycosylase"/>
</dbReference>
<feature type="domain" description="HhH-GPD" evidence="8">
    <location>
        <begin position="53"/>
        <end position="213"/>
    </location>
</feature>
<dbReference type="InterPro" id="IPR003265">
    <property type="entry name" value="HhH-GPD_domain"/>
</dbReference>
<dbReference type="PANTHER" id="PTHR10359:SF19">
    <property type="entry name" value="DNA REPAIR GLYCOSYLASE MJ1434-RELATED"/>
    <property type="match status" value="1"/>
</dbReference>
<sequence length="214" mass="25586">MPIWDKVLKVTKIFRLYLSLLKKYGKPEGFWKKWCRMRKTKEDKEEIVLGAILTQRTNWKNVELALRNLRRAKVLSIERIYQIGKKNRKLLEKLIRPSGFYKQKAENISRLCEFIVENYKSLEKFLKQDLESCRRQLLKLPGVGPETADSILLYVGEFPIFVIDEYTRRFVKKHNLANKLSYDYLQQLFQQNLPNDVKVYQDFHAMIVLEGKPR</sequence>
<dbReference type="CDD" id="cd00056">
    <property type="entry name" value="ENDO3c"/>
    <property type="match status" value="1"/>
</dbReference>
<dbReference type="InterPro" id="IPR000445">
    <property type="entry name" value="HhH_motif"/>
</dbReference>
<keyword evidence="6" id="KW-0234">DNA repair</keyword>
<evidence type="ECO:0000256" key="5">
    <source>
        <dbReference type="ARBA" id="ARBA00023014"/>
    </source>
</evidence>
<evidence type="ECO:0000256" key="3">
    <source>
        <dbReference type="ARBA" id="ARBA00022763"/>
    </source>
</evidence>
<keyword evidence="1" id="KW-0004">4Fe-4S</keyword>
<keyword evidence="9" id="KW-0255">Endonuclease</keyword>
<dbReference type="Pfam" id="PF00730">
    <property type="entry name" value="HhH-GPD"/>
    <property type="match status" value="1"/>
</dbReference>
<dbReference type="InterPro" id="IPR003583">
    <property type="entry name" value="Hlx-hairpin-Hlx_DNA-bd_motif"/>
</dbReference>